<proteinExistence type="predicted"/>
<evidence type="ECO:0000313" key="1">
    <source>
        <dbReference type="EMBL" id="RCI11405.1"/>
    </source>
</evidence>
<dbReference type="AlphaFoldDB" id="A0A367LAG3"/>
<comment type="caution">
    <text evidence="1">The sequence shown here is derived from an EMBL/GenBank/DDBJ whole genome shotgun (WGS) entry which is preliminary data.</text>
</comment>
<reference evidence="1 2" key="1">
    <citation type="journal article" date="2015" name="BMC Genomics">
        <title>Insights from the genome of Ophiocordyceps polyrhachis-furcata to pathogenicity and host specificity in insect fungi.</title>
        <authorList>
            <person name="Wichadakul D."/>
            <person name="Kobmoo N."/>
            <person name="Ingsriswang S."/>
            <person name="Tangphatsornruang S."/>
            <person name="Chantasingh D."/>
            <person name="Luangsa-ard J.J."/>
            <person name="Eurwilaichitr L."/>
        </authorList>
    </citation>
    <scope>NUCLEOTIDE SEQUENCE [LARGE SCALE GENOMIC DNA]</scope>
    <source>
        <strain evidence="1 2">BCC 54312</strain>
    </source>
</reference>
<dbReference type="EMBL" id="LKCN02000010">
    <property type="protein sequence ID" value="RCI11405.1"/>
    <property type="molecule type" value="Genomic_DNA"/>
</dbReference>
<accession>A0A367LAG3</accession>
<protein>
    <submittedName>
        <fullName evidence="1">Uncharacterized protein</fullName>
    </submittedName>
</protein>
<sequence length="111" mass="12459">MSKGEKKRERERVEGDAGWTRLESSVSAMREMKGKESKEKNGERAHVMRKGHHYQGLFCSVSGSWWGHGDEVRRLGSCFRRGCVACNACNGPVPSLPDGWRRGGDARPLKQ</sequence>
<organism evidence="1 2">
    <name type="scientific">Ophiocordyceps polyrhachis-furcata BCC 54312</name>
    <dbReference type="NCBI Taxonomy" id="1330021"/>
    <lineage>
        <taxon>Eukaryota</taxon>
        <taxon>Fungi</taxon>
        <taxon>Dikarya</taxon>
        <taxon>Ascomycota</taxon>
        <taxon>Pezizomycotina</taxon>
        <taxon>Sordariomycetes</taxon>
        <taxon>Hypocreomycetidae</taxon>
        <taxon>Hypocreales</taxon>
        <taxon>Ophiocordycipitaceae</taxon>
        <taxon>Ophiocordyceps</taxon>
    </lineage>
</organism>
<dbReference type="Proteomes" id="UP000253664">
    <property type="component" value="Unassembled WGS sequence"/>
</dbReference>
<gene>
    <name evidence="1" type="ORF">L249_7686</name>
</gene>
<keyword evidence="2" id="KW-1185">Reference proteome</keyword>
<name>A0A367LAG3_9HYPO</name>
<evidence type="ECO:0000313" key="2">
    <source>
        <dbReference type="Proteomes" id="UP000253664"/>
    </source>
</evidence>